<keyword evidence="4" id="KW-1185">Reference proteome</keyword>
<gene>
    <name evidence="3" type="ORF">ElyMa_003675800</name>
</gene>
<dbReference type="Pfam" id="PF25273">
    <property type="entry name" value="DUF7869"/>
    <property type="match status" value="1"/>
</dbReference>
<organism evidence="3 4">
    <name type="scientific">Elysia marginata</name>
    <dbReference type="NCBI Taxonomy" id="1093978"/>
    <lineage>
        <taxon>Eukaryota</taxon>
        <taxon>Metazoa</taxon>
        <taxon>Spiralia</taxon>
        <taxon>Lophotrochozoa</taxon>
        <taxon>Mollusca</taxon>
        <taxon>Gastropoda</taxon>
        <taxon>Heterobranchia</taxon>
        <taxon>Euthyneura</taxon>
        <taxon>Panpulmonata</taxon>
        <taxon>Sacoglossa</taxon>
        <taxon>Placobranchoidea</taxon>
        <taxon>Plakobranchidae</taxon>
        <taxon>Elysia</taxon>
    </lineage>
</organism>
<evidence type="ECO:0000259" key="2">
    <source>
        <dbReference type="Pfam" id="PF25273"/>
    </source>
</evidence>
<feature type="domain" description="DUF7869" evidence="2">
    <location>
        <begin position="205"/>
        <end position="305"/>
    </location>
</feature>
<dbReference type="Proteomes" id="UP000762676">
    <property type="component" value="Unassembled WGS sequence"/>
</dbReference>
<dbReference type="AlphaFoldDB" id="A0AAV4EYB5"/>
<evidence type="ECO:0000313" key="4">
    <source>
        <dbReference type="Proteomes" id="UP000762676"/>
    </source>
</evidence>
<accession>A0AAV4EYB5</accession>
<reference evidence="3 4" key="1">
    <citation type="journal article" date="2021" name="Elife">
        <title>Chloroplast acquisition without the gene transfer in kleptoplastic sea slugs, Plakobranchus ocellatus.</title>
        <authorList>
            <person name="Maeda T."/>
            <person name="Takahashi S."/>
            <person name="Yoshida T."/>
            <person name="Shimamura S."/>
            <person name="Takaki Y."/>
            <person name="Nagai Y."/>
            <person name="Toyoda A."/>
            <person name="Suzuki Y."/>
            <person name="Arimoto A."/>
            <person name="Ishii H."/>
            <person name="Satoh N."/>
            <person name="Nishiyama T."/>
            <person name="Hasebe M."/>
            <person name="Maruyama T."/>
            <person name="Minagawa J."/>
            <person name="Obokata J."/>
            <person name="Shigenobu S."/>
        </authorList>
    </citation>
    <scope>NUCLEOTIDE SEQUENCE [LARGE SCALE GENOMIC DNA]</scope>
</reference>
<proteinExistence type="predicted"/>
<protein>
    <recommendedName>
        <fullName evidence="2">DUF7869 domain-containing protein</fullName>
    </recommendedName>
</protein>
<sequence length="441" mass="51335">CPPKDMRGQHSTRPNKLQEDVTLAIMNHIKSFRGRKSHYTLGATRKVYLPDTLNVAKMHSFYLQSHPPESEVSYETYRYIFNTKFNIGFGYPRKDTCAQCDELEQKISFARAQLESESDRQLHQLTTNREIHHRKAETFYTRKRQARERASADATTEAIVFDYQKNLNVPNKTSNDVYYKRQLTFISFNIHVLSTNTAYFYCYDETIAKKGADEVCSMLHNFFVHHLAPEVKTLELFCDGCSGQNKNYTLLRFLHMLVHKEKRFQNIRLRFPIRGHSYLECDRDMALVNQKADIDLPHQWHQVIESARVKPSPYIVISCKQDMFKTFTEHLKPAYRATCPIKTRPVREFFVDMAHSQTISFRDSWNGATESAVVVSRSKQTPPPLRQSFTSPIPISREKYQDLQCLKKLCSPENQEFFTNLSVVGVESSSQAEDSDSDLDY</sequence>
<feature type="coiled-coil region" evidence="1">
    <location>
        <begin position="93"/>
        <end position="120"/>
    </location>
</feature>
<name>A0AAV4EYB5_9GAST</name>
<dbReference type="PANTHER" id="PTHR10773">
    <property type="entry name" value="DNA-DIRECTED RNA POLYMERASES I, II, AND III SUBUNIT RPABC2"/>
    <property type="match status" value="1"/>
</dbReference>
<dbReference type="EMBL" id="BMAT01007520">
    <property type="protein sequence ID" value="GFR66127.1"/>
    <property type="molecule type" value="Genomic_DNA"/>
</dbReference>
<feature type="non-terminal residue" evidence="3">
    <location>
        <position position="1"/>
    </location>
</feature>
<dbReference type="PANTHER" id="PTHR10773:SF19">
    <property type="match status" value="1"/>
</dbReference>
<dbReference type="InterPro" id="IPR057191">
    <property type="entry name" value="DUF7869"/>
</dbReference>
<comment type="caution">
    <text evidence="3">The sequence shown here is derived from an EMBL/GenBank/DDBJ whole genome shotgun (WGS) entry which is preliminary data.</text>
</comment>
<evidence type="ECO:0000256" key="1">
    <source>
        <dbReference type="SAM" id="Coils"/>
    </source>
</evidence>
<keyword evidence="1" id="KW-0175">Coiled coil</keyword>
<evidence type="ECO:0000313" key="3">
    <source>
        <dbReference type="EMBL" id="GFR66127.1"/>
    </source>
</evidence>